<proteinExistence type="predicted"/>
<dbReference type="EMBL" id="OFSP01000039">
    <property type="protein sequence ID" value="SOY68970.1"/>
    <property type="molecule type" value="Genomic_DNA"/>
</dbReference>
<dbReference type="AlphaFoldDB" id="A0A375CFY7"/>
<comment type="caution">
    <text evidence="1">The sequence shown here is derived from an EMBL/GenBank/DDBJ whole genome shotgun (WGS) entry which is preliminary data.</text>
</comment>
<dbReference type="RefSeq" id="WP_116341389.1">
    <property type="nucleotide sequence ID" value="NZ_LT976857.1"/>
</dbReference>
<gene>
    <name evidence="1" type="ORF">CBM2589_A90440</name>
</gene>
<reference evidence="1" key="1">
    <citation type="submission" date="2018-01" db="EMBL/GenBank/DDBJ databases">
        <authorList>
            <person name="Clerissi C."/>
        </authorList>
    </citation>
    <scope>NUCLEOTIDE SEQUENCE</scope>
    <source>
        <strain evidence="1">Cupriavidus taiwanensis STM 3521</strain>
    </source>
</reference>
<dbReference type="Proteomes" id="UP000256297">
    <property type="component" value="Chromosome CBM2589_a"/>
</dbReference>
<evidence type="ECO:0000313" key="1">
    <source>
        <dbReference type="EMBL" id="SOY68970.1"/>
    </source>
</evidence>
<protein>
    <submittedName>
        <fullName evidence="1">Uncharacterized protein</fullName>
    </submittedName>
</protein>
<name>A0A375CFY7_9BURK</name>
<organism evidence="1">
    <name type="scientific">Cupriavidus taiwanensis</name>
    <dbReference type="NCBI Taxonomy" id="164546"/>
    <lineage>
        <taxon>Bacteria</taxon>
        <taxon>Pseudomonadati</taxon>
        <taxon>Pseudomonadota</taxon>
        <taxon>Betaproteobacteria</taxon>
        <taxon>Burkholderiales</taxon>
        <taxon>Burkholderiaceae</taxon>
        <taxon>Cupriavidus</taxon>
    </lineage>
</organism>
<sequence length="185" mass="20867">MVTVQHPNGKTLTLVAQRRTTPLPADAPKAVYLEREFIEVLIFDSMLADPSAAMGHAAIEVRGVAYNRQLDGYHRKESTGYIRDQALKRDVIGLRLWVTPMEAERLQADLERRVKEGTKYRLLTNSCATNTAQALEHIGILAHDPRNLQTPVTPAELLSVVSKSNRVVERRKYPKGWKHGASMNW</sequence>
<accession>A0A375CFY7</accession>